<feature type="compositionally biased region" description="Basic and acidic residues" evidence="3">
    <location>
        <begin position="207"/>
        <end position="229"/>
    </location>
</feature>
<evidence type="ECO:0000256" key="2">
    <source>
        <dbReference type="PROSITE-ProRule" id="PRU00035"/>
    </source>
</evidence>
<feature type="compositionally biased region" description="Basic and acidic residues" evidence="3">
    <location>
        <begin position="131"/>
        <end position="140"/>
    </location>
</feature>
<dbReference type="GO" id="GO:0006355">
    <property type="term" value="P:regulation of DNA-templated transcription"/>
    <property type="evidence" value="ECO:0007669"/>
    <property type="project" value="TreeGrafter"/>
</dbReference>
<dbReference type="Gene3D" id="1.20.920.10">
    <property type="entry name" value="Bromodomain-like"/>
    <property type="match status" value="2"/>
</dbReference>
<feature type="domain" description="Bromo" evidence="4">
    <location>
        <begin position="297"/>
        <end position="371"/>
    </location>
</feature>
<gene>
    <name evidence="6" type="ORF">F5X68DRAFT_21526</name>
</gene>
<organism evidence="6 7">
    <name type="scientific">Plectosphaerella plurivora</name>
    <dbReference type="NCBI Taxonomy" id="936078"/>
    <lineage>
        <taxon>Eukaryota</taxon>
        <taxon>Fungi</taxon>
        <taxon>Dikarya</taxon>
        <taxon>Ascomycota</taxon>
        <taxon>Pezizomycotina</taxon>
        <taxon>Sordariomycetes</taxon>
        <taxon>Hypocreomycetidae</taxon>
        <taxon>Glomerellales</taxon>
        <taxon>Plectosphaerellaceae</taxon>
        <taxon>Plectosphaerella</taxon>
    </lineage>
</organism>
<proteinExistence type="predicted"/>
<feature type="compositionally biased region" description="Low complexity" evidence="3">
    <location>
        <begin position="816"/>
        <end position="828"/>
    </location>
</feature>
<dbReference type="Proteomes" id="UP000770015">
    <property type="component" value="Unassembled WGS sequence"/>
</dbReference>
<dbReference type="Pfam" id="PF17035">
    <property type="entry name" value="BET"/>
    <property type="match status" value="1"/>
</dbReference>
<sequence length="885" mass="96304">MAVMASPQPEAAATPLKPADPVLDKENATETNGHTSPSPVTNGKSEPSPGSEAVAGHETQNAEAVTTNQAVSAKSDAPDTAESTLVETQPAKEVEPTPDVEMGNSATDAPSEKPKSPEAATSPSKPSESSEPTKDTAKDVEMEDAAAAAPTKPNDTESEPAKKLPSPSATPVEEDQPTSLSQLALNPKDDASTDINMEDVPAASIKVAREREEDASVDEPAAKRARTEPSEDETSLPAPTEPSTMAVDDGINSSKTQSQVIHEAFRSVALWTDPLMDRQQMNNFRIREYRRILAGAKKTKAGGNFRDSVPKMWPGLAESYIARIDKPMDIGLLERNLRDGRVYKTLGDFKKDLALLYYNAYLFNGALHEVTLWGKTAVEQIWAKLLEVPLDEPSRPKATAKHNPSRHPEPRPAVQAPPPPPPKKESRPAPVSPAVRNEPDAYAVPPGGVPQARRASTQNETDRPKRTIHPPKNRDIDYTAMQNFNKKKLPLDLQFGYEVVNELMDPKHELTNGAFLAPVDPIALQIPNYFSIIKKPMDLSTMKSKFVSGEYTSLQQVQQDVKLIIANCNKFNGPDHPVTFQANALGDLAKSHWVKKDQWLAKNTPAKVVDEDTSDEEEEEDEEREPVASKGGANSSTIAALEKRLADESAKLVEFCVNVESTDETMIDIQRTVVNTIRKRLIEEKEKAASQKVEKTKGKPGKPSGKSKTGPPSKKSGAFASKKSAGSANKKKRLMSQAEKDAIANGINDLDESNITKAIDIIKKDTGQSENDSGELELEIDQLTNDALHKLWDLLKRVLPGFAASIPAPAAPPPARSQSPVNNGGKASKSGKPKKNKPMNAKEQEARIAELERLKQSYVSGQEPDREPEMPLHPLREDSSDSEEE</sequence>
<feature type="compositionally biased region" description="Basic and acidic residues" evidence="3">
    <location>
        <begin position="863"/>
        <end position="879"/>
    </location>
</feature>
<protein>
    <submittedName>
        <fullName evidence="6">Bromodomain-containing factor 1</fullName>
    </submittedName>
</protein>
<evidence type="ECO:0000259" key="4">
    <source>
        <dbReference type="PROSITE" id="PS50014"/>
    </source>
</evidence>
<feature type="compositionally biased region" description="Basic and acidic residues" evidence="3">
    <location>
        <begin position="840"/>
        <end position="855"/>
    </location>
</feature>
<dbReference type="InterPro" id="IPR050935">
    <property type="entry name" value="Bromo_chromatin_reader"/>
</dbReference>
<evidence type="ECO:0000256" key="3">
    <source>
        <dbReference type="SAM" id="MobiDB-lite"/>
    </source>
</evidence>
<dbReference type="Pfam" id="PF00439">
    <property type="entry name" value="Bromodomain"/>
    <property type="match status" value="2"/>
</dbReference>
<dbReference type="PANTHER" id="PTHR22880">
    <property type="entry name" value="FALZ-RELATED BROMODOMAIN-CONTAINING PROTEINS"/>
    <property type="match status" value="1"/>
</dbReference>
<dbReference type="SUPFAM" id="SSF47370">
    <property type="entry name" value="Bromodomain"/>
    <property type="match status" value="2"/>
</dbReference>
<dbReference type="InterPro" id="IPR036427">
    <property type="entry name" value="Bromodomain-like_sf"/>
</dbReference>
<dbReference type="Gene3D" id="1.20.1270.220">
    <property type="match status" value="1"/>
</dbReference>
<dbReference type="InterPro" id="IPR001487">
    <property type="entry name" value="Bromodomain"/>
</dbReference>
<evidence type="ECO:0000313" key="7">
    <source>
        <dbReference type="Proteomes" id="UP000770015"/>
    </source>
</evidence>
<feature type="compositionally biased region" description="Acidic residues" evidence="3">
    <location>
        <begin position="611"/>
        <end position="624"/>
    </location>
</feature>
<feature type="domain" description="NET" evidence="5">
    <location>
        <begin position="725"/>
        <end position="806"/>
    </location>
</feature>
<accession>A0A9P9A9F4</accession>
<feature type="compositionally biased region" description="Polar residues" evidence="3">
    <location>
        <begin position="58"/>
        <end position="72"/>
    </location>
</feature>
<keyword evidence="1 2" id="KW-0103">Bromodomain</keyword>
<feature type="compositionally biased region" description="Polar residues" evidence="3">
    <location>
        <begin position="29"/>
        <end position="45"/>
    </location>
</feature>
<dbReference type="PROSITE" id="PS50014">
    <property type="entry name" value="BROMODOMAIN_2"/>
    <property type="match status" value="2"/>
</dbReference>
<dbReference type="PROSITE" id="PS51525">
    <property type="entry name" value="NET"/>
    <property type="match status" value="1"/>
</dbReference>
<dbReference type="GO" id="GO:0000785">
    <property type="term" value="C:chromatin"/>
    <property type="evidence" value="ECO:0007669"/>
    <property type="project" value="TreeGrafter"/>
</dbReference>
<keyword evidence="7" id="KW-1185">Reference proteome</keyword>
<feature type="compositionally biased region" description="Basic and acidic residues" evidence="3">
    <location>
        <begin position="686"/>
        <end position="697"/>
    </location>
</feature>
<evidence type="ECO:0000259" key="5">
    <source>
        <dbReference type="PROSITE" id="PS51525"/>
    </source>
</evidence>
<comment type="caution">
    <text evidence="6">The sequence shown here is derived from an EMBL/GenBank/DDBJ whole genome shotgun (WGS) entry which is preliminary data.</text>
</comment>
<dbReference type="PANTHER" id="PTHR22880:SF225">
    <property type="entry name" value="BROMODOMAIN-CONTAINING PROTEIN BET-1-RELATED"/>
    <property type="match status" value="1"/>
</dbReference>
<feature type="region of interest" description="Disordered" evidence="3">
    <location>
        <begin position="393"/>
        <end position="476"/>
    </location>
</feature>
<dbReference type="InterPro" id="IPR027353">
    <property type="entry name" value="NET_dom"/>
</dbReference>
<feature type="domain" description="Bromo" evidence="4">
    <location>
        <begin position="507"/>
        <end position="579"/>
    </location>
</feature>
<dbReference type="AlphaFoldDB" id="A0A9P9A9F4"/>
<feature type="region of interest" description="Disordered" evidence="3">
    <location>
        <begin position="1"/>
        <end position="251"/>
    </location>
</feature>
<feature type="region of interest" description="Disordered" evidence="3">
    <location>
        <begin position="605"/>
        <end position="635"/>
    </location>
</feature>
<dbReference type="GO" id="GO:0006338">
    <property type="term" value="P:chromatin remodeling"/>
    <property type="evidence" value="ECO:0007669"/>
    <property type="project" value="TreeGrafter"/>
</dbReference>
<dbReference type="InterPro" id="IPR038336">
    <property type="entry name" value="NET_sf"/>
</dbReference>
<dbReference type="OrthoDB" id="784962at2759"/>
<feature type="compositionally biased region" description="Low complexity" evidence="3">
    <location>
        <begin position="117"/>
        <end position="130"/>
    </location>
</feature>
<feature type="compositionally biased region" description="Low complexity" evidence="3">
    <location>
        <begin position="701"/>
        <end position="728"/>
    </location>
</feature>
<dbReference type="SMART" id="SM00297">
    <property type="entry name" value="BROMO"/>
    <property type="match status" value="2"/>
</dbReference>
<dbReference type="PRINTS" id="PR00503">
    <property type="entry name" value="BROMODOMAIN"/>
</dbReference>
<evidence type="ECO:0000313" key="6">
    <source>
        <dbReference type="EMBL" id="KAH6685008.1"/>
    </source>
</evidence>
<reference evidence="6" key="1">
    <citation type="journal article" date="2021" name="Nat. Commun.">
        <title>Genetic determinants of endophytism in the Arabidopsis root mycobiome.</title>
        <authorList>
            <person name="Mesny F."/>
            <person name="Miyauchi S."/>
            <person name="Thiergart T."/>
            <person name="Pickel B."/>
            <person name="Atanasova L."/>
            <person name="Karlsson M."/>
            <person name="Huettel B."/>
            <person name="Barry K.W."/>
            <person name="Haridas S."/>
            <person name="Chen C."/>
            <person name="Bauer D."/>
            <person name="Andreopoulos W."/>
            <person name="Pangilinan J."/>
            <person name="LaButti K."/>
            <person name="Riley R."/>
            <person name="Lipzen A."/>
            <person name="Clum A."/>
            <person name="Drula E."/>
            <person name="Henrissat B."/>
            <person name="Kohler A."/>
            <person name="Grigoriev I.V."/>
            <person name="Martin F.M."/>
            <person name="Hacquard S."/>
        </authorList>
    </citation>
    <scope>NUCLEOTIDE SEQUENCE</scope>
    <source>
        <strain evidence="6">MPI-SDFR-AT-0117</strain>
    </source>
</reference>
<dbReference type="CDD" id="cd04369">
    <property type="entry name" value="Bromodomain"/>
    <property type="match status" value="1"/>
</dbReference>
<name>A0A9P9A9F4_9PEZI</name>
<evidence type="ECO:0000256" key="1">
    <source>
        <dbReference type="ARBA" id="ARBA00023117"/>
    </source>
</evidence>
<feature type="region of interest" description="Disordered" evidence="3">
    <location>
        <begin position="804"/>
        <end position="885"/>
    </location>
</feature>
<feature type="region of interest" description="Disordered" evidence="3">
    <location>
        <begin position="686"/>
        <end position="737"/>
    </location>
</feature>
<dbReference type="GO" id="GO:0005634">
    <property type="term" value="C:nucleus"/>
    <property type="evidence" value="ECO:0007669"/>
    <property type="project" value="TreeGrafter"/>
</dbReference>
<dbReference type="EMBL" id="JAGSXJ010000016">
    <property type="protein sequence ID" value="KAH6685008.1"/>
    <property type="molecule type" value="Genomic_DNA"/>
</dbReference>